<dbReference type="Gene3D" id="1.10.630.10">
    <property type="entry name" value="Cytochrome P450"/>
    <property type="match status" value="1"/>
</dbReference>
<protein>
    <submittedName>
        <fullName evidence="16">Cytochrome P450</fullName>
    </submittedName>
</protein>
<feature type="transmembrane region" description="Helical" evidence="15">
    <location>
        <begin position="230"/>
        <end position="252"/>
    </location>
</feature>
<dbReference type="SUPFAM" id="SSF48264">
    <property type="entry name" value="Cytochrome P450"/>
    <property type="match status" value="1"/>
</dbReference>
<keyword evidence="11 14" id="KW-0503">Monooxygenase</keyword>
<dbReference type="OrthoDB" id="1470350at2759"/>
<dbReference type="InterPro" id="IPR017972">
    <property type="entry name" value="Cyt_P450_CS"/>
</dbReference>
<organism evidence="16 17">
    <name type="scientific">Armillaria gallica</name>
    <name type="common">Bulbous honey fungus</name>
    <name type="synonym">Armillaria bulbosa</name>
    <dbReference type="NCBI Taxonomy" id="47427"/>
    <lineage>
        <taxon>Eukaryota</taxon>
        <taxon>Fungi</taxon>
        <taxon>Dikarya</taxon>
        <taxon>Basidiomycota</taxon>
        <taxon>Agaricomycotina</taxon>
        <taxon>Agaricomycetes</taxon>
        <taxon>Agaricomycetidae</taxon>
        <taxon>Agaricales</taxon>
        <taxon>Marasmiineae</taxon>
        <taxon>Physalacriaceae</taxon>
        <taxon>Armillaria</taxon>
    </lineage>
</organism>
<comment type="subcellular location">
    <subcellularLocation>
        <location evidence="2">Membrane</location>
    </subcellularLocation>
</comment>
<keyword evidence="17" id="KW-1185">Reference proteome</keyword>
<dbReference type="EMBL" id="KZ293677">
    <property type="protein sequence ID" value="PBK87717.1"/>
    <property type="molecule type" value="Genomic_DNA"/>
</dbReference>
<comment type="pathway">
    <text evidence="3">Secondary metabolite biosynthesis; terpenoid biosynthesis.</text>
</comment>
<comment type="similarity">
    <text evidence="4 14">Belongs to the cytochrome P450 family.</text>
</comment>
<keyword evidence="6 15" id="KW-0812">Transmembrane</keyword>
<gene>
    <name evidence="16" type="ORF">ARMGADRAFT_452638</name>
</gene>
<evidence type="ECO:0000313" key="16">
    <source>
        <dbReference type="EMBL" id="PBK87717.1"/>
    </source>
</evidence>
<keyword evidence="5 13" id="KW-0349">Heme</keyword>
<dbReference type="PRINTS" id="PR00385">
    <property type="entry name" value="P450"/>
</dbReference>
<comment type="cofactor">
    <cofactor evidence="1 13">
        <name>heme</name>
        <dbReference type="ChEBI" id="CHEBI:30413"/>
    </cofactor>
</comment>
<evidence type="ECO:0000256" key="8">
    <source>
        <dbReference type="ARBA" id="ARBA00022989"/>
    </source>
</evidence>
<evidence type="ECO:0000256" key="15">
    <source>
        <dbReference type="SAM" id="Phobius"/>
    </source>
</evidence>
<dbReference type="STRING" id="47427.A0A2H3DF38"/>
<dbReference type="PANTHER" id="PTHR24305:SF166">
    <property type="entry name" value="CYTOCHROME P450 12A4, MITOCHONDRIAL-RELATED"/>
    <property type="match status" value="1"/>
</dbReference>
<evidence type="ECO:0000256" key="10">
    <source>
        <dbReference type="ARBA" id="ARBA00023004"/>
    </source>
</evidence>
<evidence type="ECO:0000256" key="14">
    <source>
        <dbReference type="RuleBase" id="RU000461"/>
    </source>
</evidence>
<feature type="transmembrane region" description="Helical" evidence="15">
    <location>
        <begin position="20"/>
        <end position="42"/>
    </location>
</feature>
<evidence type="ECO:0000256" key="6">
    <source>
        <dbReference type="ARBA" id="ARBA00022692"/>
    </source>
</evidence>
<evidence type="ECO:0000256" key="5">
    <source>
        <dbReference type="ARBA" id="ARBA00022617"/>
    </source>
</evidence>
<feature type="binding site" description="axial binding residue" evidence="13">
    <location>
        <position position="470"/>
    </location>
    <ligand>
        <name>heme</name>
        <dbReference type="ChEBI" id="CHEBI:30413"/>
    </ligand>
    <ligandPart>
        <name>Fe</name>
        <dbReference type="ChEBI" id="CHEBI:18248"/>
    </ligandPart>
</feature>
<dbReference type="PRINTS" id="PR00465">
    <property type="entry name" value="EP450IV"/>
</dbReference>
<evidence type="ECO:0000256" key="13">
    <source>
        <dbReference type="PIRSR" id="PIRSR602403-1"/>
    </source>
</evidence>
<dbReference type="GO" id="GO:0016020">
    <property type="term" value="C:membrane"/>
    <property type="evidence" value="ECO:0007669"/>
    <property type="project" value="UniProtKB-SubCell"/>
</dbReference>
<evidence type="ECO:0000256" key="3">
    <source>
        <dbReference type="ARBA" id="ARBA00004721"/>
    </source>
</evidence>
<dbReference type="InParanoid" id="A0A2H3DF38"/>
<evidence type="ECO:0000256" key="4">
    <source>
        <dbReference type="ARBA" id="ARBA00010617"/>
    </source>
</evidence>
<dbReference type="InterPro" id="IPR050121">
    <property type="entry name" value="Cytochrome_P450_monoxygenase"/>
</dbReference>
<dbReference type="InterPro" id="IPR002403">
    <property type="entry name" value="Cyt_P450_E_grp-IV"/>
</dbReference>
<evidence type="ECO:0000256" key="11">
    <source>
        <dbReference type="ARBA" id="ARBA00023033"/>
    </source>
</evidence>
<dbReference type="OMA" id="INRRIQW"/>
<dbReference type="AlphaFoldDB" id="A0A2H3DF38"/>
<evidence type="ECO:0000256" key="7">
    <source>
        <dbReference type="ARBA" id="ARBA00022723"/>
    </source>
</evidence>
<name>A0A2H3DF38_ARMGA</name>
<accession>A0A2H3DF38</accession>
<dbReference type="PANTHER" id="PTHR24305">
    <property type="entry name" value="CYTOCHROME P450"/>
    <property type="match status" value="1"/>
</dbReference>
<dbReference type="GO" id="GO:0004497">
    <property type="term" value="F:monooxygenase activity"/>
    <property type="evidence" value="ECO:0007669"/>
    <property type="project" value="UniProtKB-KW"/>
</dbReference>
<dbReference type="GO" id="GO:0016705">
    <property type="term" value="F:oxidoreductase activity, acting on paired donors, with incorporation or reduction of molecular oxygen"/>
    <property type="evidence" value="ECO:0007669"/>
    <property type="project" value="InterPro"/>
</dbReference>
<keyword evidence="7 13" id="KW-0479">Metal-binding</keyword>
<dbReference type="GO" id="GO:0005506">
    <property type="term" value="F:iron ion binding"/>
    <property type="evidence" value="ECO:0007669"/>
    <property type="project" value="InterPro"/>
</dbReference>
<dbReference type="InterPro" id="IPR036396">
    <property type="entry name" value="Cyt_P450_sf"/>
</dbReference>
<reference evidence="17" key="1">
    <citation type="journal article" date="2017" name="Nat. Ecol. Evol.">
        <title>Genome expansion and lineage-specific genetic innovations in the forest pathogenic fungi Armillaria.</title>
        <authorList>
            <person name="Sipos G."/>
            <person name="Prasanna A.N."/>
            <person name="Walter M.C."/>
            <person name="O'Connor E."/>
            <person name="Balint B."/>
            <person name="Krizsan K."/>
            <person name="Kiss B."/>
            <person name="Hess J."/>
            <person name="Varga T."/>
            <person name="Slot J."/>
            <person name="Riley R."/>
            <person name="Boka B."/>
            <person name="Rigling D."/>
            <person name="Barry K."/>
            <person name="Lee J."/>
            <person name="Mihaltcheva S."/>
            <person name="LaButti K."/>
            <person name="Lipzen A."/>
            <person name="Waldron R."/>
            <person name="Moloney N.M."/>
            <person name="Sperisen C."/>
            <person name="Kredics L."/>
            <person name="Vagvoelgyi C."/>
            <person name="Patrignani A."/>
            <person name="Fitzpatrick D."/>
            <person name="Nagy I."/>
            <person name="Doyle S."/>
            <person name="Anderson J.B."/>
            <person name="Grigoriev I.V."/>
            <person name="Gueldener U."/>
            <person name="Muensterkoetter M."/>
            <person name="Nagy L.G."/>
        </authorList>
    </citation>
    <scope>NUCLEOTIDE SEQUENCE [LARGE SCALE GENOMIC DNA]</scope>
    <source>
        <strain evidence="17">Ar21-2</strain>
    </source>
</reference>
<proteinExistence type="inferred from homology"/>
<dbReference type="PROSITE" id="PS00086">
    <property type="entry name" value="CYTOCHROME_P450"/>
    <property type="match status" value="1"/>
</dbReference>
<sequence>MSPSLQQTPILASSELPATLTMYTIAAAFILLLLFLVYYRYFVVMKTIRHLRGPLRSSILLGHEFELRAQPTAGALEATWQKAYGNTFRVGGCFAQDILMTADPKAIQHILRNSGYRYPKTKDIVHVWELAVGRSVVAAAGSAHQHQRRILGPAFSSSQLKKYAIVFKKTGVKLCGKIRELVDKEPMEIDMLKWASRAALDNIGLASLGCNFGALDGSSSEMADLIRRSFTALSSVSPTPLVVLAPALWRFLPNSMLSILDRITTLESKIFQQFNAIATKTARNTIKNALRDGSKDLVNLLAIASDKDLLDEDEILSQLGTFTLAAEDTVASAISWTLYELGRCPEYQARVREEINRLADYEAMPLLNAAINETLRLRPLMFTFSRYAAEDDVIPLSEPITTRVGETWKEISVEKGQMVMISAYIYNRLPSVWGKDPDDWNPERFLQERNGVSVGLHANLLNFSDGVHGCIGWKYGLIQLQIILAELLKSFEFLDSKVEIRNGSAFVGLIPIVKGREREGMQVPVTVKALKC</sequence>
<evidence type="ECO:0000256" key="9">
    <source>
        <dbReference type="ARBA" id="ARBA00023002"/>
    </source>
</evidence>
<evidence type="ECO:0000256" key="12">
    <source>
        <dbReference type="ARBA" id="ARBA00023136"/>
    </source>
</evidence>
<dbReference type="Proteomes" id="UP000217790">
    <property type="component" value="Unassembled WGS sequence"/>
</dbReference>
<keyword evidence="8 15" id="KW-1133">Transmembrane helix</keyword>
<keyword evidence="10 13" id="KW-0408">Iron</keyword>
<keyword evidence="9 14" id="KW-0560">Oxidoreductase</keyword>
<evidence type="ECO:0000256" key="1">
    <source>
        <dbReference type="ARBA" id="ARBA00001971"/>
    </source>
</evidence>
<dbReference type="InterPro" id="IPR001128">
    <property type="entry name" value="Cyt_P450"/>
</dbReference>
<evidence type="ECO:0000256" key="2">
    <source>
        <dbReference type="ARBA" id="ARBA00004370"/>
    </source>
</evidence>
<keyword evidence="12 15" id="KW-0472">Membrane</keyword>
<dbReference type="GO" id="GO:0020037">
    <property type="term" value="F:heme binding"/>
    <property type="evidence" value="ECO:0007669"/>
    <property type="project" value="InterPro"/>
</dbReference>
<evidence type="ECO:0000313" key="17">
    <source>
        <dbReference type="Proteomes" id="UP000217790"/>
    </source>
</evidence>
<dbReference type="Pfam" id="PF00067">
    <property type="entry name" value="p450"/>
    <property type="match status" value="1"/>
</dbReference>